<evidence type="ECO:0000256" key="6">
    <source>
        <dbReference type="ARBA" id="ARBA00023034"/>
    </source>
</evidence>
<dbReference type="EMBL" id="CAJNOL010000451">
    <property type="protein sequence ID" value="CAF1070862.1"/>
    <property type="molecule type" value="Genomic_DNA"/>
</dbReference>
<dbReference type="Pfam" id="PF10191">
    <property type="entry name" value="COG7"/>
    <property type="match status" value="1"/>
</dbReference>
<evidence type="ECO:0000256" key="7">
    <source>
        <dbReference type="ARBA" id="ARBA00023136"/>
    </source>
</evidence>
<dbReference type="AlphaFoldDB" id="A0A814LVV3"/>
<keyword evidence="11" id="KW-1185">Reference proteome</keyword>
<proteinExistence type="inferred from homology"/>
<evidence type="ECO:0000256" key="3">
    <source>
        <dbReference type="ARBA" id="ARBA00020984"/>
    </source>
</evidence>
<keyword evidence="5" id="KW-0653">Protein transport</keyword>
<gene>
    <name evidence="10" type="ORF">JXQ802_LOCUS17678</name>
    <name evidence="9" type="ORF">PYM288_LOCUS4557</name>
</gene>
<dbReference type="InterPro" id="IPR019335">
    <property type="entry name" value="COG7"/>
</dbReference>
<evidence type="ECO:0000313" key="10">
    <source>
        <dbReference type="EMBL" id="CAF1070862.1"/>
    </source>
</evidence>
<dbReference type="GO" id="GO:0006890">
    <property type="term" value="P:retrograde vesicle-mediated transport, Golgi to endoplasmic reticulum"/>
    <property type="evidence" value="ECO:0007669"/>
    <property type="project" value="TreeGrafter"/>
</dbReference>
<keyword evidence="7" id="KW-0472">Membrane</keyword>
<dbReference type="PANTHER" id="PTHR21443">
    <property type="entry name" value="CONSERVED OLIGOMERIC GOLGI COMPLEX COMPONENT 7"/>
    <property type="match status" value="1"/>
</dbReference>
<keyword evidence="4" id="KW-0813">Transport</keyword>
<evidence type="ECO:0000313" key="11">
    <source>
        <dbReference type="Proteomes" id="UP000663870"/>
    </source>
</evidence>
<keyword evidence="6" id="KW-0333">Golgi apparatus</keyword>
<sequence length="441" mass="50803">MMTFIYYVTDRFGKSIQNQLQPLYQNVSSQGIRSSGENLSLSTIEIFVFELYSPYTDVFQNYSTYEQEQLTNALDAIQLDTSDTSSSIQLLMSSIPNVFSLANESIDRCKQLTNGQTIISLLSVLQKFFTAYIGELKRVVNNIRERNSKILGTEDWELFQQTIRILEICGELILAYEQFESSLAQQMLQMINEWPNKPNKHKQHHDIFDSAIESFINKTSSSDKHDFVSITNALENATYSLFPDIPKLLSKVSDECHQFSFDVVFLPIHTLLNGFSKLPIWASENRGTIVSDLPSFSLVPQENITKIGQYLLMLPQHFEPFNLHDNRQLGIAFKKGKLPYLEDKELYNDLTSCWLDSIALATMRLCIEQTLKIQTLTSTGLKQLIMDLQYLYSILEDFGLKDVAEFRDMIELLNIDEETFEELARHKPARMVTAIRTMRHL</sequence>
<dbReference type="EMBL" id="CAJNOH010000041">
    <property type="protein sequence ID" value="CAF0799907.1"/>
    <property type="molecule type" value="Genomic_DNA"/>
</dbReference>
<dbReference type="Proteomes" id="UP000663854">
    <property type="component" value="Unassembled WGS sequence"/>
</dbReference>
<dbReference type="GO" id="GO:0006886">
    <property type="term" value="P:intracellular protein transport"/>
    <property type="evidence" value="ECO:0007669"/>
    <property type="project" value="InterPro"/>
</dbReference>
<evidence type="ECO:0000256" key="4">
    <source>
        <dbReference type="ARBA" id="ARBA00022448"/>
    </source>
</evidence>
<evidence type="ECO:0000256" key="8">
    <source>
        <dbReference type="ARBA" id="ARBA00031345"/>
    </source>
</evidence>
<dbReference type="GO" id="GO:0017119">
    <property type="term" value="C:Golgi transport complex"/>
    <property type="evidence" value="ECO:0007669"/>
    <property type="project" value="InterPro"/>
</dbReference>
<reference evidence="10" key="1">
    <citation type="submission" date="2021-02" db="EMBL/GenBank/DDBJ databases">
        <authorList>
            <person name="Nowell W R."/>
        </authorList>
    </citation>
    <scope>NUCLEOTIDE SEQUENCE</scope>
</reference>
<evidence type="ECO:0000256" key="5">
    <source>
        <dbReference type="ARBA" id="ARBA00022927"/>
    </source>
</evidence>
<evidence type="ECO:0000256" key="1">
    <source>
        <dbReference type="ARBA" id="ARBA00004395"/>
    </source>
</evidence>
<dbReference type="Proteomes" id="UP000663870">
    <property type="component" value="Unassembled WGS sequence"/>
</dbReference>
<protein>
    <recommendedName>
        <fullName evidence="3">Conserved oligomeric Golgi complex subunit 7</fullName>
    </recommendedName>
    <alternativeName>
        <fullName evidence="8">Component of oligomeric Golgi complex 7</fullName>
    </alternativeName>
</protein>
<evidence type="ECO:0000256" key="2">
    <source>
        <dbReference type="ARBA" id="ARBA00005831"/>
    </source>
</evidence>
<name>A0A814LVV3_9BILA</name>
<comment type="caution">
    <text evidence="10">The sequence shown here is derived from an EMBL/GenBank/DDBJ whole genome shotgun (WGS) entry which is preliminary data.</text>
</comment>
<comment type="similarity">
    <text evidence="2">Belongs to the COG7 family.</text>
</comment>
<evidence type="ECO:0000313" key="9">
    <source>
        <dbReference type="EMBL" id="CAF0799907.1"/>
    </source>
</evidence>
<accession>A0A814LVV3</accession>
<dbReference type="GO" id="GO:0007030">
    <property type="term" value="P:Golgi organization"/>
    <property type="evidence" value="ECO:0007669"/>
    <property type="project" value="TreeGrafter"/>
</dbReference>
<organism evidence="10 11">
    <name type="scientific">Rotaria sordida</name>
    <dbReference type="NCBI Taxonomy" id="392033"/>
    <lineage>
        <taxon>Eukaryota</taxon>
        <taxon>Metazoa</taxon>
        <taxon>Spiralia</taxon>
        <taxon>Gnathifera</taxon>
        <taxon>Rotifera</taxon>
        <taxon>Eurotatoria</taxon>
        <taxon>Bdelloidea</taxon>
        <taxon>Philodinida</taxon>
        <taxon>Philodinidae</taxon>
        <taxon>Rotaria</taxon>
    </lineage>
</organism>
<comment type="subcellular location">
    <subcellularLocation>
        <location evidence="1">Golgi apparatus membrane</location>
        <topology evidence="1">Peripheral membrane protein</topology>
    </subcellularLocation>
</comment>
<dbReference type="PANTHER" id="PTHR21443:SF0">
    <property type="entry name" value="CONSERVED OLIGOMERIC GOLGI COMPLEX SUBUNIT 7"/>
    <property type="match status" value="1"/>
</dbReference>
<dbReference type="GO" id="GO:0000139">
    <property type="term" value="C:Golgi membrane"/>
    <property type="evidence" value="ECO:0007669"/>
    <property type="project" value="UniProtKB-SubCell"/>
</dbReference>